<sequence length="498" mass="52305">MSSAFRGFLQQALRLGHDERANISIIFAMALLPILSAIGCAVDYTQATRLRSKLQSAADAASVASISQQSLGYNAALQMTSDGTVQVAVEEATKLFNGNAANSLGYTNLSLNAQVTKTGVKLAATVAFSADVPTTFMTVVGYRKLTVTGTSKSTSSLPPYLDFYLMLDVSGSMGLPSTDAEQTRLAAINPDNYKQYPNGCTFACHFTSASSCPAANQKYNTNGSCMGYPMSRVSYSGVKKLLTSNGGKLPSSLLSSLAAVTSCPTDGSDACIQLRADAVGAAVQQLLVTANATQKTPNQFRIGLYPFVRYLYAYSPLTASINGSPTTPGTINYAAANLASQLDTGANASLGSGGTHFENAFPTMNGIITSVGDGSASNKTQPYVFLITDGAQNPQVYWNGSWSGSNSATTMDTSKCTTLKSRGIIVSVLYIPYQPIQNPTSFANSEDFYANANIPKIPPSLQACASPGYFYTANSPADITAALNAMFNHALVTAHITN</sequence>
<dbReference type="SUPFAM" id="SSF53300">
    <property type="entry name" value="vWA-like"/>
    <property type="match status" value="1"/>
</dbReference>
<proteinExistence type="predicted"/>
<keyword evidence="1" id="KW-0812">Transmembrane</keyword>
<reference evidence="4" key="1">
    <citation type="journal article" date="2021" name="ISME J.">
        <title>Evolutionary origin and ecological implication of a unique nif island in free-living Bradyrhizobium lineages.</title>
        <authorList>
            <person name="Tao J."/>
        </authorList>
    </citation>
    <scope>NUCLEOTIDE SEQUENCE [LARGE SCALE GENOMIC DNA]</scope>
    <source>
        <strain evidence="4">SZCCT0094</strain>
    </source>
</reference>
<dbReference type="InterPro" id="IPR028087">
    <property type="entry name" value="Tad_N"/>
</dbReference>
<dbReference type="Gene3D" id="3.40.50.410">
    <property type="entry name" value="von Willebrand factor, type A domain"/>
    <property type="match status" value="1"/>
</dbReference>
<dbReference type="RefSeq" id="WP_172235845.1">
    <property type="nucleotide sequence ID" value="NZ_JABFDP010000004.1"/>
</dbReference>
<dbReference type="EMBL" id="JAFCLK010000001">
    <property type="protein sequence ID" value="MBR1134380.1"/>
    <property type="molecule type" value="Genomic_DNA"/>
</dbReference>
<comment type="caution">
    <text evidence="3">The sequence shown here is derived from an EMBL/GenBank/DDBJ whole genome shotgun (WGS) entry which is preliminary data.</text>
</comment>
<evidence type="ECO:0000259" key="2">
    <source>
        <dbReference type="Pfam" id="PF13400"/>
    </source>
</evidence>
<keyword evidence="1" id="KW-0472">Membrane</keyword>
<accession>A0ABS5FZI9</accession>
<keyword evidence="4" id="KW-1185">Reference proteome</keyword>
<gene>
    <name evidence="3" type="ORF">JQ619_01220</name>
</gene>
<evidence type="ECO:0000313" key="4">
    <source>
        <dbReference type="Proteomes" id="UP001314635"/>
    </source>
</evidence>
<protein>
    <submittedName>
        <fullName evidence="3">Tad domain-containing protein</fullName>
    </submittedName>
</protein>
<organism evidence="3 4">
    <name type="scientific">Bradyrhizobium denitrificans</name>
    <dbReference type="NCBI Taxonomy" id="2734912"/>
    <lineage>
        <taxon>Bacteria</taxon>
        <taxon>Pseudomonadati</taxon>
        <taxon>Pseudomonadota</taxon>
        <taxon>Alphaproteobacteria</taxon>
        <taxon>Hyphomicrobiales</taxon>
        <taxon>Nitrobacteraceae</taxon>
        <taxon>Bradyrhizobium</taxon>
    </lineage>
</organism>
<dbReference type="Pfam" id="PF13400">
    <property type="entry name" value="Tad"/>
    <property type="match status" value="1"/>
</dbReference>
<feature type="transmembrane region" description="Helical" evidence="1">
    <location>
        <begin position="21"/>
        <end position="44"/>
    </location>
</feature>
<name>A0ABS5FZI9_9BRAD</name>
<keyword evidence="1" id="KW-1133">Transmembrane helix</keyword>
<evidence type="ECO:0000313" key="3">
    <source>
        <dbReference type="EMBL" id="MBR1134380.1"/>
    </source>
</evidence>
<feature type="domain" description="Putative Flp pilus-assembly TadG-like N-terminal" evidence="2">
    <location>
        <begin position="22"/>
        <end position="64"/>
    </location>
</feature>
<evidence type="ECO:0000256" key="1">
    <source>
        <dbReference type="SAM" id="Phobius"/>
    </source>
</evidence>
<dbReference type="InterPro" id="IPR036465">
    <property type="entry name" value="vWFA_dom_sf"/>
</dbReference>
<dbReference type="Proteomes" id="UP001314635">
    <property type="component" value="Unassembled WGS sequence"/>
</dbReference>